<evidence type="ECO:0000313" key="4">
    <source>
        <dbReference type="Proteomes" id="UP000182584"/>
    </source>
</evidence>
<dbReference type="Proteomes" id="UP000182584">
    <property type="component" value="Unassembled WGS sequence"/>
</dbReference>
<gene>
    <name evidence="3" type="ORF">SAMN04487884_1682</name>
</gene>
<keyword evidence="1" id="KW-1133">Transmembrane helix</keyword>
<accession>A0A1H9XFW8</accession>
<protein>
    <submittedName>
        <fullName evidence="3">Glycopeptide antibiotics resistance protein</fullName>
    </submittedName>
</protein>
<dbReference type="Pfam" id="PF04892">
    <property type="entry name" value="VanZ"/>
    <property type="match status" value="1"/>
</dbReference>
<keyword evidence="1" id="KW-0472">Membrane</keyword>
<feature type="transmembrane region" description="Helical" evidence="1">
    <location>
        <begin position="179"/>
        <end position="197"/>
    </location>
</feature>
<feature type="domain" description="VanZ-like" evidence="2">
    <location>
        <begin position="50"/>
        <end position="155"/>
    </location>
</feature>
<sequence length="202" mass="22765">MDWELCSQHLTSGYIPVAVALVLYFVLARILKKQHHVGHIFISVVFTFYLVGILTMTGIWYRGAFSPRIVYVPFIDMIRGPIDTILNVFLFIPLGLFLPLLYDKFDRVGKVLLAGFLISLSVEIIQMFGCGATDINDLITNAIGSCAGYGVFKVLEKCIPEKWIGVFRISGKNGYAELIGYWIGTVIMMLTVQPLLFRSIFR</sequence>
<feature type="transmembrane region" description="Helical" evidence="1">
    <location>
        <begin position="40"/>
        <end position="61"/>
    </location>
</feature>
<feature type="transmembrane region" description="Helical" evidence="1">
    <location>
        <begin position="111"/>
        <end position="129"/>
    </location>
</feature>
<reference evidence="3 4" key="1">
    <citation type="submission" date="2016-10" db="EMBL/GenBank/DDBJ databases">
        <authorList>
            <person name="de Groot N.N."/>
        </authorList>
    </citation>
    <scope>NUCLEOTIDE SEQUENCE [LARGE SCALE GENOMIC DNA]</scope>
    <source>
        <strain evidence="3 4">AR40</strain>
    </source>
</reference>
<dbReference type="EMBL" id="FOGJ01000068">
    <property type="protein sequence ID" value="SES44553.1"/>
    <property type="molecule type" value="Genomic_DNA"/>
</dbReference>
<keyword evidence="1" id="KW-0812">Transmembrane</keyword>
<feature type="transmembrane region" description="Helical" evidence="1">
    <location>
        <begin position="12"/>
        <end position="31"/>
    </location>
</feature>
<proteinExistence type="predicted"/>
<evidence type="ECO:0000259" key="2">
    <source>
        <dbReference type="Pfam" id="PF04892"/>
    </source>
</evidence>
<dbReference type="InterPro" id="IPR053150">
    <property type="entry name" value="Teicoplanin_resist-assoc"/>
</dbReference>
<organism evidence="3 4">
    <name type="scientific">Butyrivibrio fibrisolvens</name>
    <dbReference type="NCBI Taxonomy" id="831"/>
    <lineage>
        <taxon>Bacteria</taxon>
        <taxon>Bacillati</taxon>
        <taxon>Bacillota</taxon>
        <taxon>Clostridia</taxon>
        <taxon>Lachnospirales</taxon>
        <taxon>Lachnospiraceae</taxon>
        <taxon>Butyrivibrio</taxon>
    </lineage>
</organism>
<evidence type="ECO:0000313" key="3">
    <source>
        <dbReference type="EMBL" id="SES44553.1"/>
    </source>
</evidence>
<dbReference type="PANTHER" id="PTHR36834">
    <property type="entry name" value="MEMBRANE PROTEIN-RELATED"/>
    <property type="match status" value="1"/>
</dbReference>
<dbReference type="PANTHER" id="PTHR36834:SF2">
    <property type="entry name" value="MEMBRANE PROTEIN"/>
    <property type="match status" value="1"/>
</dbReference>
<feature type="transmembrane region" description="Helical" evidence="1">
    <location>
        <begin position="81"/>
        <end position="102"/>
    </location>
</feature>
<name>A0A1H9XFW8_BUTFI</name>
<evidence type="ECO:0000256" key="1">
    <source>
        <dbReference type="SAM" id="Phobius"/>
    </source>
</evidence>
<dbReference type="InterPro" id="IPR006976">
    <property type="entry name" value="VanZ-like"/>
</dbReference>
<dbReference type="AlphaFoldDB" id="A0A1H9XFW8"/>
<dbReference type="OrthoDB" id="9805025at2"/>